<feature type="chain" id="PRO_5015198197" evidence="1">
    <location>
        <begin position="18"/>
        <end position="53"/>
    </location>
</feature>
<dbReference type="EMBL" id="GGEC01086362">
    <property type="protein sequence ID" value="MBX66846.1"/>
    <property type="molecule type" value="Transcribed_RNA"/>
</dbReference>
<dbReference type="AlphaFoldDB" id="A0A2P2QIR1"/>
<name>A0A2P2QIR1_RHIMU</name>
<organism evidence="2">
    <name type="scientific">Rhizophora mucronata</name>
    <name type="common">Asiatic mangrove</name>
    <dbReference type="NCBI Taxonomy" id="61149"/>
    <lineage>
        <taxon>Eukaryota</taxon>
        <taxon>Viridiplantae</taxon>
        <taxon>Streptophyta</taxon>
        <taxon>Embryophyta</taxon>
        <taxon>Tracheophyta</taxon>
        <taxon>Spermatophyta</taxon>
        <taxon>Magnoliopsida</taxon>
        <taxon>eudicotyledons</taxon>
        <taxon>Gunneridae</taxon>
        <taxon>Pentapetalae</taxon>
        <taxon>rosids</taxon>
        <taxon>fabids</taxon>
        <taxon>Malpighiales</taxon>
        <taxon>Rhizophoraceae</taxon>
        <taxon>Rhizophora</taxon>
    </lineage>
</organism>
<proteinExistence type="predicted"/>
<evidence type="ECO:0000256" key="1">
    <source>
        <dbReference type="SAM" id="SignalP"/>
    </source>
</evidence>
<feature type="signal peptide" evidence="1">
    <location>
        <begin position="1"/>
        <end position="17"/>
    </location>
</feature>
<sequence>MWILLYMALRGLPMVFKYMICCSWCIDCQDIKSLNPTFWCSVDAPFVANSLSI</sequence>
<accession>A0A2P2QIR1</accession>
<protein>
    <submittedName>
        <fullName evidence="2">Uncharacterized protein</fullName>
    </submittedName>
</protein>
<reference evidence="2" key="1">
    <citation type="submission" date="2018-02" db="EMBL/GenBank/DDBJ databases">
        <title>Rhizophora mucronata_Transcriptome.</title>
        <authorList>
            <person name="Meera S.P."/>
            <person name="Sreeshan A."/>
            <person name="Augustine A."/>
        </authorList>
    </citation>
    <scope>NUCLEOTIDE SEQUENCE</scope>
    <source>
        <tissue evidence="2">Leaf</tissue>
    </source>
</reference>
<evidence type="ECO:0000313" key="2">
    <source>
        <dbReference type="EMBL" id="MBX66846.1"/>
    </source>
</evidence>
<keyword evidence="1" id="KW-0732">Signal</keyword>